<proteinExistence type="predicted"/>
<dbReference type="InterPro" id="IPR019734">
    <property type="entry name" value="TPR_rpt"/>
</dbReference>
<dbReference type="SUPFAM" id="SSF48452">
    <property type="entry name" value="TPR-like"/>
    <property type="match status" value="1"/>
</dbReference>
<name>A0A1J1E318_9FLAO</name>
<dbReference type="OrthoDB" id="1522899at2"/>
<sequence>MKIKRAEKTFSLKIIVAIFLIFSNYTIAQEGINDYTNENKCKEKLSIYYEYFKSGNYNDSYNAWKYCFDNCPKSHINVYIHGPKLVEFKLKNAKTKEEKEKYKELLVSVFDNRLKNFPDKRGYVLGLKGSNMMKHKIGDLEEVFNILNESCELEKDESSGSTLYNYFLCSVKLFNNKVFSTEKIFDIYSYTSECLQGSKEKLDKIKDELSSKEKLSAKDKKLLRKTKSNLKIINAVKININKVIAPLASCEKLEKFYSNNIKTNKKEEWIKSAIKMLMTKKCTDTPIFLDLIKLSYELNPTPGIARIIGNKYFSMKDYKNAIKYYEISANEEDDNKKKADNYISIAKSYMSQKDKHTAREFIYKAIESKKDYGKPYMILGNLYANSANECGANEFEKRCVYWLAISTFNKAASVDPSMANEAKKMAKTYMKLAPDKTLIFKFGHSNGDRIKIKCWINKEVIVSQ</sequence>
<dbReference type="RefSeq" id="WP_096687071.1">
    <property type="nucleotide sequence ID" value="NZ_AP014564.1"/>
</dbReference>
<dbReference type="Gene3D" id="1.25.40.10">
    <property type="entry name" value="Tetratricopeptide repeat domain"/>
    <property type="match status" value="1"/>
</dbReference>
<organism evidence="1 2">
    <name type="scientific">Ichthyobacterium seriolicida</name>
    <dbReference type="NCBI Taxonomy" id="242600"/>
    <lineage>
        <taxon>Bacteria</taxon>
        <taxon>Pseudomonadati</taxon>
        <taxon>Bacteroidota</taxon>
        <taxon>Flavobacteriia</taxon>
        <taxon>Flavobacteriales</taxon>
        <taxon>Ichthyobacteriaceae</taxon>
        <taxon>Ichthyobacterium</taxon>
    </lineage>
</organism>
<keyword evidence="2" id="KW-1185">Reference proteome</keyword>
<reference evidence="1 2" key="1">
    <citation type="submission" date="2014-03" db="EMBL/GenBank/DDBJ databases">
        <title>complete genome sequence of Flavobacteriaceae bacterium JBKA-6.</title>
        <authorList>
            <person name="Takano T."/>
            <person name="Nakamura Y."/>
            <person name="Takuma S."/>
            <person name="Yasuike M."/>
            <person name="Matsuyama T."/>
            <person name="Sakai T."/>
            <person name="Fujiwara A."/>
            <person name="Kimoto K."/>
            <person name="Fukuda Y."/>
            <person name="Kondo H."/>
            <person name="Hirono I."/>
            <person name="Nakayasu C."/>
        </authorList>
    </citation>
    <scope>NUCLEOTIDE SEQUENCE [LARGE SCALE GENOMIC DNA]</scope>
    <source>
        <strain evidence="1 2">JBKA-6</strain>
    </source>
</reference>
<evidence type="ECO:0000313" key="1">
    <source>
        <dbReference type="EMBL" id="BAV95357.1"/>
    </source>
</evidence>
<dbReference type="EMBL" id="AP014564">
    <property type="protein sequence ID" value="BAV95357.1"/>
    <property type="molecule type" value="Genomic_DNA"/>
</dbReference>
<dbReference type="SMART" id="SM00028">
    <property type="entry name" value="TPR"/>
    <property type="match status" value="2"/>
</dbReference>
<dbReference type="Proteomes" id="UP000243197">
    <property type="component" value="Chromosome"/>
</dbReference>
<gene>
    <name evidence="1" type="ORF">JBKA6_1344</name>
</gene>
<dbReference type="AlphaFoldDB" id="A0A1J1E318"/>
<accession>A0A1J1E318</accession>
<protein>
    <submittedName>
        <fullName evidence="1">Uncharacterized protein</fullName>
    </submittedName>
</protein>
<dbReference type="InterPro" id="IPR011990">
    <property type="entry name" value="TPR-like_helical_dom_sf"/>
</dbReference>
<dbReference type="KEGG" id="ise:JBKA6_1344"/>
<evidence type="ECO:0000313" key="2">
    <source>
        <dbReference type="Proteomes" id="UP000243197"/>
    </source>
</evidence>